<dbReference type="PANTHER" id="PTHR21399:SF0">
    <property type="entry name" value="METHYLOSOME SUBUNIT PICLN"/>
    <property type="match status" value="1"/>
</dbReference>
<keyword evidence="4" id="KW-0539">Nucleus</keyword>
<dbReference type="Pfam" id="PF03517">
    <property type="entry name" value="Voldacs"/>
    <property type="match status" value="1"/>
</dbReference>
<sequence length="240" mass="25851">MTEQRGQVIWSAAQTPSVPQSFGLEAVSFTARGDPDDLDREDGEEVVQRFEAVAIVLGESEYRGNGALCVTNRRICWQDQSHTDTGYAVAFTDIGLHAIATDSPGDGKACIYLQLAGETPADADVEEDALLSKEVRLVPGNPDLLQDLFKVLCNCAALNPDPGQEEDEEDGEFFYDQDEVLTGADADSRAALLNHFDSLLQTPHSADVSELLAEDPELVSRRRSGADASMSTDLALAGAF</sequence>
<dbReference type="InterPro" id="IPR039924">
    <property type="entry name" value="ICln/Lot5/Saf5"/>
</dbReference>
<evidence type="ECO:0008006" key="7">
    <source>
        <dbReference type="Google" id="ProtNLM"/>
    </source>
</evidence>
<reference evidence="5 6" key="1">
    <citation type="journal article" date="2024" name="Nat. Commun.">
        <title>Phylogenomics reveals the evolutionary origins of lichenization in chlorophyte algae.</title>
        <authorList>
            <person name="Puginier C."/>
            <person name="Libourel C."/>
            <person name="Otte J."/>
            <person name="Skaloud P."/>
            <person name="Haon M."/>
            <person name="Grisel S."/>
            <person name="Petersen M."/>
            <person name="Berrin J.G."/>
            <person name="Delaux P.M."/>
            <person name="Dal Grande F."/>
            <person name="Keller J."/>
        </authorList>
    </citation>
    <scope>NUCLEOTIDE SEQUENCE [LARGE SCALE GENOMIC DNA]</scope>
    <source>
        <strain evidence="5 6">SAG 2036</strain>
    </source>
</reference>
<evidence type="ECO:0000256" key="4">
    <source>
        <dbReference type="ARBA" id="ARBA00023242"/>
    </source>
</evidence>
<dbReference type="PANTHER" id="PTHR21399">
    <property type="entry name" value="CHLORIDE CONDUCTANCE REGULATORY PROTEIN ICLN"/>
    <property type="match status" value="1"/>
</dbReference>
<evidence type="ECO:0000256" key="2">
    <source>
        <dbReference type="ARBA" id="ARBA00004496"/>
    </source>
</evidence>
<gene>
    <name evidence="5" type="ORF">WJX73_005045</name>
</gene>
<keyword evidence="3" id="KW-0963">Cytoplasm</keyword>
<dbReference type="GO" id="GO:0000387">
    <property type="term" value="P:spliceosomal snRNP assembly"/>
    <property type="evidence" value="ECO:0007669"/>
    <property type="project" value="TreeGrafter"/>
</dbReference>
<dbReference type="Proteomes" id="UP001465755">
    <property type="component" value="Unassembled WGS sequence"/>
</dbReference>
<protein>
    <recommendedName>
        <fullName evidence="7">Chloride conductance regulatory protein ICln</fullName>
    </recommendedName>
</protein>
<name>A0AAW1NU41_9CHLO</name>
<dbReference type="InterPro" id="IPR011993">
    <property type="entry name" value="PH-like_dom_sf"/>
</dbReference>
<evidence type="ECO:0000256" key="1">
    <source>
        <dbReference type="ARBA" id="ARBA00004123"/>
    </source>
</evidence>
<evidence type="ECO:0000313" key="6">
    <source>
        <dbReference type="Proteomes" id="UP001465755"/>
    </source>
</evidence>
<dbReference type="Gene3D" id="2.30.29.30">
    <property type="entry name" value="Pleckstrin-homology domain (PH domain)/Phosphotyrosine-binding domain (PTB)"/>
    <property type="match status" value="1"/>
</dbReference>
<dbReference type="GO" id="GO:0005681">
    <property type="term" value="C:spliceosomal complex"/>
    <property type="evidence" value="ECO:0007669"/>
    <property type="project" value="TreeGrafter"/>
</dbReference>
<dbReference type="EMBL" id="JALJOQ010000135">
    <property type="protein sequence ID" value="KAK9794671.1"/>
    <property type="molecule type" value="Genomic_DNA"/>
</dbReference>
<evidence type="ECO:0000313" key="5">
    <source>
        <dbReference type="EMBL" id="KAK9794671.1"/>
    </source>
</evidence>
<comment type="caution">
    <text evidence="5">The sequence shown here is derived from an EMBL/GenBank/DDBJ whole genome shotgun (WGS) entry which is preliminary data.</text>
</comment>
<accession>A0AAW1NU41</accession>
<dbReference type="GO" id="GO:0005829">
    <property type="term" value="C:cytosol"/>
    <property type="evidence" value="ECO:0007669"/>
    <property type="project" value="TreeGrafter"/>
</dbReference>
<keyword evidence="6" id="KW-1185">Reference proteome</keyword>
<dbReference type="AlphaFoldDB" id="A0AAW1NU41"/>
<dbReference type="GO" id="GO:0034715">
    <property type="term" value="C:pICln-Sm protein complex"/>
    <property type="evidence" value="ECO:0007669"/>
    <property type="project" value="TreeGrafter"/>
</dbReference>
<evidence type="ECO:0000256" key="3">
    <source>
        <dbReference type="ARBA" id="ARBA00022490"/>
    </source>
</evidence>
<organism evidence="5 6">
    <name type="scientific">Symbiochloris irregularis</name>
    <dbReference type="NCBI Taxonomy" id="706552"/>
    <lineage>
        <taxon>Eukaryota</taxon>
        <taxon>Viridiplantae</taxon>
        <taxon>Chlorophyta</taxon>
        <taxon>core chlorophytes</taxon>
        <taxon>Trebouxiophyceae</taxon>
        <taxon>Trebouxiales</taxon>
        <taxon>Trebouxiaceae</taxon>
        <taxon>Symbiochloris</taxon>
    </lineage>
</organism>
<proteinExistence type="predicted"/>
<dbReference type="GO" id="GO:0045292">
    <property type="term" value="P:mRNA cis splicing, via spliceosome"/>
    <property type="evidence" value="ECO:0007669"/>
    <property type="project" value="TreeGrafter"/>
</dbReference>
<comment type="subcellular location">
    <subcellularLocation>
        <location evidence="2">Cytoplasm</location>
    </subcellularLocation>
    <subcellularLocation>
        <location evidence="1">Nucleus</location>
    </subcellularLocation>
</comment>